<comment type="caution">
    <text evidence="2">The sequence shown here is derived from an EMBL/GenBank/DDBJ whole genome shotgun (WGS) entry which is preliminary data.</text>
</comment>
<organism evidence="2 3">
    <name type="scientific">Spirosoma agri</name>
    <dbReference type="NCBI Taxonomy" id="1987381"/>
    <lineage>
        <taxon>Bacteria</taxon>
        <taxon>Pseudomonadati</taxon>
        <taxon>Bacteroidota</taxon>
        <taxon>Cytophagia</taxon>
        <taxon>Cytophagales</taxon>
        <taxon>Cytophagaceae</taxon>
        <taxon>Spirosoma</taxon>
    </lineage>
</organism>
<proteinExistence type="predicted"/>
<dbReference type="AlphaFoldDB" id="A0A6M0II12"/>
<keyword evidence="1" id="KW-0732">Signal</keyword>
<dbReference type="Proteomes" id="UP000477386">
    <property type="component" value="Unassembled WGS sequence"/>
</dbReference>
<gene>
    <name evidence="2" type="ORF">GK091_10565</name>
</gene>
<protein>
    <submittedName>
        <fullName evidence="2">Viral A-type inclusion protein</fullName>
    </submittedName>
</protein>
<dbReference type="EMBL" id="JAAGNZ010000001">
    <property type="protein sequence ID" value="NEU67325.1"/>
    <property type="molecule type" value="Genomic_DNA"/>
</dbReference>
<evidence type="ECO:0000313" key="2">
    <source>
        <dbReference type="EMBL" id="NEU67325.1"/>
    </source>
</evidence>
<keyword evidence="3" id="KW-1185">Reference proteome</keyword>
<reference evidence="2 3" key="1">
    <citation type="submission" date="2020-02" db="EMBL/GenBank/DDBJ databases">
        <title>Draft genome sequence of two Spirosoma agri KCTC 52727 and Spirosoma terrae KCTC 52035.</title>
        <authorList>
            <person name="Rojas J."/>
            <person name="Ambika Manirajan B."/>
            <person name="Ratering S."/>
            <person name="Suarez C."/>
            <person name="Schnell S."/>
        </authorList>
    </citation>
    <scope>NUCLEOTIDE SEQUENCE [LARGE SCALE GENOMIC DNA]</scope>
    <source>
        <strain evidence="2 3">KCTC 52727</strain>
    </source>
</reference>
<name>A0A6M0II12_9BACT</name>
<evidence type="ECO:0000256" key="1">
    <source>
        <dbReference type="SAM" id="SignalP"/>
    </source>
</evidence>
<dbReference type="RefSeq" id="WP_164037116.1">
    <property type="nucleotide sequence ID" value="NZ_JAAGNZ010000001.1"/>
</dbReference>
<feature type="chain" id="PRO_5026740143" evidence="1">
    <location>
        <begin position="21"/>
        <end position="152"/>
    </location>
</feature>
<feature type="signal peptide" evidence="1">
    <location>
        <begin position="1"/>
        <end position="20"/>
    </location>
</feature>
<evidence type="ECO:0000313" key="3">
    <source>
        <dbReference type="Proteomes" id="UP000477386"/>
    </source>
</evidence>
<accession>A0A6M0II12</accession>
<sequence>MRKPSLFFFSFLVLSGSFWACTKSGEETVKQAENDVFAIHDDVMPLLDDVMKMRKLVKARIVVLDSTKAAVSAASTLRIDEERDQAKRIVQNLTDADSLMMSWMDHYKNDTLAKLPSDDALRYLDQQKDLITDVKAKVNSSLKEAVQFLQKP</sequence>